<dbReference type="SUPFAM" id="SSF52058">
    <property type="entry name" value="L domain-like"/>
    <property type="match status" value="1"/>
</dbReference>
<dbReference type="Gene3D" id="3.40.50.300">
    <property type="entry name" value="P-loop containing nucleotide triphosphate hydrolases"/>
    <property type="match status" value="1"/>
</dbReference>
<evidence type="ECO:0000256" key="2">
    <source>
        <dbReference type="ARBA" id="ARBA00022737"/>
    </source>
</evidence>
<dbReference type="SUPFAM" id="SSF46785">
    <property type="entry name" value="Winged helix' DNA-binding domain"/>
    <property type="match status" value="1"/>
</dbReference>
<dbReference type="Pfam" id="PF01582">
    <property type="entry name" value="TIR"/>
    <property type="match status" value="1"/>
</dbReference>
<evidence type="ECO:0000256" key="4">
    <source>
        <dbReference type="ARBA" id="ARBA00023027"/>
    </source>
</evidence>
<evidence type="ECO:0000313" key="6">
    <source>
        <dbReference type="EMBL" id="CAI9298991.1"/>
    </source>
</evidence>
<dbReference type="Pfam" id="PF23282">
    <property type="entry name" value="WHD_ROQ1"/>
    <property type="match status" value="1"/>
</dbReference>
<reference evidence="6" key="1">
    <citation type="submission" date="2023-04" db="EMBL/GenBank/DDBJ databases">
        <authorList>
            <person name="Vijverberg K."/>
            <person name="Xiong W."/>
            <person name="Schranz E."/>
        </authorList>
    </citation>
    <scope>NUCLEOTIDE SEQUENCE</scope>
</reference>
<protein>
    <recommendedName>
        <fullName evidence="5">TIR domain-containing protein</fullName>
    </recommendedName>
</protein>
<dbReference type="InterPro" id="IPR001611">
    <property type="entry name" value="Leu-rich_rpt"/>
</dbReference>
<evidence type="ECO:0000313" key="7">
    <source>
        <dbReference type="Proteomes" id="UP001177003"/>
    </source>
</evidence>
<organism evidence="6 7">
    <name type="scientific">Lactuca saligna</name>
    <name type="common">Willowleaf lettuce</name>
    <dbReference type="NCBI Taxonomy" id="75948"/>
    <lineage>
        <taxon>Eukaryota</taxon>
        <taxon>Viridiplantae</taxon>
        <taxon>Streptophyta</taxon>
        <taxon>Embryophyta</taxon>
        <taxon>Tracheophyta</taxon>
        <taxon>Spermatophyta</taxon>
        <taxon>Magnoliopsida</taxon>
        <taxon>eudicotyledons</taxon>
        <taxon>Gunneridae</taxon>
        <taxon>Pentapetalae</taxon>
        <taxon>asterids</taxon>
        <taxon>campanulids</taxon>
        <taxon>Asterales</taxon>
        <taxon>Asteraceae</taxon>
        <taxon>Cichorioideae</taxon>
        <taxon>Cichorieae</taxon>
        <taxon>Lactucinae</taxon>
        <taxon>Lactuca</taxon>
    </lineage>
</organism>
<dbReference type="Gene3D" id="3.40.50.10140">
    <property type="entry name" value="Toll/interleukin-1 receptor homology (TIR) domain"/>
    <property type="match status" value="1"/>
</dbReference>
<accession>A0AA36EJ85</accession>
<dbReference type="PANTHER" id="PTHR11017">
    <property type="entry name" value="LEUCINE-RICH REPEAT-CONTAINING PROTEIN"/>
    <property type="match status" value="1"/>
</dbReference>
<dbReference type="AlphaFoldDB" id="A0AA36EJ85"/>
<dbReference type="InterPro" id="IPR042197">
    <property type="entry name" value="Apaf_helical"/>
</dbReference>
<dbReference type="InterPro" id="IPR032675">
    <property type="entry name" value="LRR_dom_sf"/>
</dbReference>
<dbReference type="PRINTS" id="PR00364">
    <property type="entry name" value="DISEASERSIST"/>
</dbReference>
<dbReference type="PROSITE" id="PS51450">
    <property type="entry name" value="LRR"/>
    <property type="match status" value="1"/>
</dbReference>
<dbReference type="InterPro" id="IPR027417">
    <property type="entry name" value="P-loop_NTPase"/>
</dbReference>
<feature type="domain" description="TIR" evidence="5">
    <location>
        <begin position="15"/>
        <end position="190"/>
    </location>
</feature>
<evidence type="ECO:0000259" key="5">
    <source>
        <dbReference type="PROSITE" id="PS50104"/>
    </source>
</evidence>
<keyword evidence="3" id="KW-0611">Plant defense</keyword>
<dbReference type="GO" id="GO:0043531">
    <property type="term" value="F:ADP binding"/>
    <property type="evidence" value="ECO:0007669"/>
    <property type="project" value="InterPro"/>
</dbReference>
<dbReference type="InterPro" id="IPR058192">
    <property type="entry name" value="WHD_ROQ1-like"/>
</dbReference>
<keyword evidence="2" id="KW-0677">Repeat</keyword>
<dbReference type="SUPFAM" id="SSF52540">
    <property type="entry name" value="P-loop containing nucleoside triphosphate hydrolases"/>
    <property type="match status" value="1"/>
</dbReference>
<dbReference type="Pfam" id="PF00931">
    <property type="entry name" value="NB-ARC"/>
    <property type="match status" value="1"/>
</dbReference>
<evidence type="ECO:0000256" key="1">
    <source>
        <dbReference type="ARBA" id="ARBA00022614"/>
    </source>
</evidence>
<dbReference type="GO" id="GO:0007165">
    <property type="term" value="P:signal transduction"/>
    <property type="evidence" value="ECO:0007669"/>
    <property type="project" value="InterPro"/>
</dbReference>
<keyword evidence="7" id="KW-1185">Reference proteome</keyword>
<dbReference type="InterPro" id="IPR002182">
    <property type="entry name" value="NB-ARC"/>
</dbReference>
<dbReference type="EMBL" id="OX465084">
    <property type="protein sequence ID" value="CAI9298991.1"/>
    <property type="molecule type" value="Genomic_DNA"/>
</dbReference>
<dbReference type="Proteomes" id="UP001177003">
    <property type="component" value="Chromosome 8"/>
</dbReference>
<dbReference type="SUPFAM" id="SSF52200">
    <property type="entry name" value="Toll/Interleukin receptor TIR domain"/>
    <property type="match status" value="1"/>
</dbReference>
<evidence type="ECO:0000256" key="3">
    <source>
        <dbReference type="ARBA" id="ARBA00022821"/>
    </source>
</evidence>
<sequence length="1167" mass="131609">MAILTELPEEQEAAITYDVFLSFRGKDTRLGFMDHLYQALVNENISTFLDEEEVETGEELKPELARAIKSSRASIIVLSKNYASSTWCLDELVMILEQRRVSDHTVLPVFYNVEATHIRKQENTFGEALFEHKQRIESEKDVEKKIQGARKLEMWTKGLTEVADLKGKDATGRRETVFIDELVKEISSRLELHTRTKIPHLIGVDMSILTISSWLKGGSSSKSAEILTIWGMAGIGKTTLAKYIYRLHCHEFERSSFVEEIERKCAEQTYALLDLQKQLLRDLLRKRNIEEHDVDVCTSKIEKALLNKPTLVVLDGVDNFEQVDVLIGTKGFHPGSKIILTTKDGPLTEKSAIFGIKVPPKHTKHELYGLSATESLRLLCWHAFGQYDPKEGYEEEAIRASKFCGGHPLALKVLGSSLNNEDVGTWSEIFEMLATGEFHTHVRKVLQISFDSLPFEDCKELFKHIACFFVGKDREVTETILKECGSRTSYGIKKLIDRCLLTIGGRNELRMHQLLQEMGRDLVRKESPEKPWKRSRVWNHGESLNLLKEDKGTGKIQGLVLDMKMLEKEPLRGLSVPGHELEDNDPNMIFGIGPSNHSILKLPSSHCKKIELRTNALRKMDKLNLLQLNHVKLKGSYKNFPEGLRGLCMHGFQLKYIPSDLPMENLVALDMSYSNLTQLWKKPKILVSLKILNLSYCKFVRIGGFPGLPALERLILVGCEKLTEVCESIGGCDELAFLDMSYCKELQKIPSSIGKLKKLKVLSINGCIGASAFSSEMKVLNADDISMKTDNSFSSLTNCIPASPKSLLLSLAPSLLSLSLKNNNLRTESFPKDFSSLSKLKELYLDRNPIDSLPDCVRSLIRLDKLSLTGCSKLTSVCCPIISTLRDLRVDDCQSLVKVTFHPVKQNPDICNYLMSDSVTEVEGLIKIQDLAQIDEKILCSLGWTNLQHVKYLDLNIWNSDSWISVKKLPIQMYFEFGIFSTCFPGEELPNWFGNRSPGSSLSFTIPSSPVNKSLQGLNIGFVHMFPGTGRVSVLGIKVRNVTKDRSWTYYGVVFAIQTANGGLVWLSHWMFANNELEAGDEVSINIIDDEEEDVEQDGVIVTECAISPVYTTGDKEEDPLGYYKSWKVMICIWGFAITSERELESLPQPLYLNPAEKRISCLDILM</sequence>
<keyword evidence="1" id="KW-0433">Leucine-rich repeat</keyword>
<keyword evidence="4" id="KW-0520">NAD</keyword>
<dbReference type="SMART" id="SM00255">
    <property type="entry name" value="TIR"/>
    <property type="match status" value="1"/>
</dbReference>
<dbReference type="GO" id="GO:0006952">
    <property type="term" value="P:defense response"/>
    <property type="evidence" value="ECO:0007669"/>
    <property type="project" value="UniProtKB-KW"/>
</dbReference>
<dbReference type="InterPro" id="IPR044974">
    <property type="entry name" value="Disease_R_plants"/>
</dbReference>
<dbReference type="FunFam" id="3.40.50.10140:FF:000007">
    <property type="entry name" value="Disease resistance protein (TIR-NBS-LRR class)"/>
    <property type="match status" value="1"/>
</dbReference>
<gene>
    <name evidence="6" type="ORF">LSALG_LOCUS37723</name>
</gene>
<dbReference type="PANTHER" id="PTHR11017:SF585">
    <property type="entry name" value="TIR DOMAIN-CONTAINING PROTEIN"/>
    <property type="match status" value="1"/>
</dbReference>
<dbReference type="Gene3D" id="3.80.10.10">
    <property type="entry name" value="Ribonuclease Inhibitor"/>
    <property type="match status" value="2"/>
</dbReference>
<dbReference type="PROSITE" id="PS50104">
    <property type="entry name" value="TIR"/>
    <property type="match status" value="1"/>
</dbReference>
<dbReference type="Gene3D" id="1.10.8.430">
    <property type="entry name" value="Helical domain of apoptotic protease-activating factors"/>
    <property type="match status" value="1"/>
</dbReference>
<dbReference type="InterPro" id="IPR035897">
    <property type="entry name" value="Toll_tir_struct_dom_sf"/>
</dbReference>
<dbReference type="InterPro" id="IPR000157">
    <property type="entry name" value="TIR_dom"/>
</dbReference>
<dbReference type="InterPro" id="IPR036390">
    <property type="entry name" value="WH_DNA-bd_sf"/>
</dbReference>
<name>A0AA36EJ85_LACSI</name>
<proteinExistence type="predicted"/>